<feature type="non-terminal residue" evidence="1">
    <location>
        <position position="1"/>
    </location>
</feature>
<proteinExistence type="predicted"/>
<accession>A0A2S4PWE1</accession>
<dbReference type="EMBL" id="PEDP01000348">
    <property type="protein sequence ID" value="POS86351.1"/>
    <property type="molecule type" value="Genomic_DNA"/>
</dbReference>
<organism evidence="1 2">
    <name type="scientific">Erysiphe pulchra</name>
    <dbReference type="NCBI Taxonomy" id="225359"/>
    <lineage>
        <taxon>Eukaryota</taxon>
        <taxon>Fungi</taxon>
        <taxon>Dikarya</taxon>
        <taxon>Ascomycota</taxon>
        <taxon>Pezizomycotina</taxon>
        <taxon>Leotiomycetes</taxon>
        <taxon>Erysiphales</taxon>
        <taxon>Erysiphaceae</taxon>
        <taxon>Erysiphe</taxon>
    </lineage>
</organism>
<sequence length="321" mass="36327">TGKSVKKIASLGSNRTISKLEELPTELIVRIFLDCLNLEFPRSSPILTACLSSKSVFIQTVIAVFGPTWHRWNENNNRLLVHTTNHEDYAENAQLQVGETILVNFNDNIYLTQVDSLLYYGAAGYFNPDVKNRLKDIDTFLLSPLEHLEYDYRGFTEITSLRDKIPDMSELWWETNHDFAIGVEIPSSLLSGPWTDEDIKLLFWTIKSGAELNWLNSTTGETALCGLKHAISIGNIRVIYLLVWKGLRKSGIECMFHQTIDGRKLLPWALQNVGGDSLVVMAHLFTLARDIISSEDKEMIHAEISNLKLEAIETGDKEKLS</sequence>
<name>A0A2S4PWE1_9PEZI</name>
<reference evidence="1 2" key="1">
    <citation type="submission" date="2017-10" db="EMBL/GenBank/DDBJ databases">
        <title>Development of genomic resources for the powdery mildew, Erysiphe pulchra.</title>
        <authorList>
            <person name="Wadl P.A."/>
            <person name="Mack B.M."/>
            <person name="Moore G."/>
            <person name="Beltz S.B."/>
        </authorList>
    </citation>
    <scope>NUCLEOTIDE SEQUENCE [LARGE SCALE GENOMIC DNA]</scope>
    <source>
        <strain evidence="1">Cflorida</strain>
    </source>
</reference>
<comment type="caution">
    <text evidence="1">The sequence shown here is derived from an EMBL/GenBank/DDBJ whole genome shotgun (WGS) entry which is preliminary data.</text>
</comment>
<dbReference type="Proteomes" id="UP000237438">
    <property type="component" value="Unassembled WGS sequence"/>
</dbReference>
<evidence type="ECO:0000313" key="1">
    <source>
        <dbReference type="EMBL" id="POS86351.1"/>
    </source>
</evidence>
<evidence type="ECO:0000313" key="2">
    <source>
        <dbReference type="Proteomes" id="UP000237438"/>
    </source>
</evidence>
<gene>
    <name evidence="1" type="ORF">EPUL_001494</name>
</gene>
<keyword evidence="2" id="KW-1185">Reference proteome</keyword>
<feature type="non-terminal residue" evidence="1">
    <location>
        <position position="321"/>
    </location>
</feature>
<dbReference type="AlphaFoldDB" id="A0A2S4PWE1"/>
<protein>
    <submittedName>
        <fullName evidence="1">Uncharacterized protein</fullName>
    </submittedName>
</protein>
<dbReference type="OrthoDB" id="4167490at2759"/>